<name>L1LEY4_THEEQ</name>
<evidence type="ECO:0000313" key="10">
    <source>
        <dbReference type="Proteomes" id="UP000031512"/>
    </source>
</evidence>
<keyword evidence="3" id="KW-0064">Aspartyl protease</keyword>
<feature type="active site" evidence="5">
    <location>
        <position position="372"/>
    </location>
</feature>
<dbReference type="Proteomes" id="UP000031512">
    <property type="component" value="Unassembled WGS sequence"/>
</dbReference>
<evidence type="ECO:0000256" key="5">
    <source>
        <dbReference type="PIRSR" id="PIRSR601461-1"/>
    </source>
</evidence>
<dbReference type="InterPro" id="IPR033121">
    <property type="entry name" value="PEPTIDASE_A1"/>
</dbReference>
<dbReference type="Pfam" id="PF00026">
    <property type="entry name" value="Asp"/>
    <property type="match status" value="1"/>
</dbReference>
<dbReference type="STRING" id="1537102.L1LEY4"/>
<keyword evidence="6" id="KW-1015">Disulfide bond</keyword>
<comment type="caution">
    <text evidence="9">The sequence shown here is derived from an EMBL/GenBank/DDBJ whole genome shotgun (WGS) entry which is preliminary data.</text>
</comment>
<dbReference type="GeneID" id="15806656"/>
<dbReference type="SUPFAM" id="SSF50630">
    <property type="entry name" value="Acid proteases"/>
    <property type="match status" value="1"/>
</dbReference>
<gene>
    <name evidence="9" type="ORF">BEWA_037700</name>
</gene>
<dbReference type="PRINTS" id="PR00792">
    <property type="entry name" value="PEPSIN"/>
</dbReference>
<evidence type="ECO:0000256" key="3">
    <source>
        <dbReference type="ARBA" id="ARBA00022750"/>
    </source>
</evidence>
<dbReference type="eggNOG" id="KOG1339">
    <property type="taxonomic scope" value="Eukaryota"/>
</dbReference>
<dbReference type="GO" id="GO:0006508">
    <property type="term" value="P:proteolysis"/>
    <property type="evidence" value="ECO:0007669"/>
    <property type="project" value="UniProtKB-KW"/>
</dbReference>
<dbReference type="AlphaFoldDB" id="L1LEY4"/>
<feature type="disulfide bond" evidence="6">
    <location>
        <begin position="196"/>
        <end position="201"/>
    </location>
</feature>
<dbReference type="EMBL" id="ACOU01000002">
    <property type="protein sequence ID" value="EKX73733.1"/>
    <property type="molecule type" value="Genomic_DNA"/>
</dbReference>
<keyword evidence="7" id="KW-0732">Signal</keyword>
<dbReference type="Gene3D" id="2.40.70.10">
    <property type="entry name" value="Acid Proteases"/>
    <property type="match status" value="2"/>
</dbReference>
<evidence type="ECO:0000313" key="9">
    <source>
        <dbReference type="EMBL" id="EKX73733.1"/>
    </source>
</evidence>
<feature type="signal peptide" evidence="7">
    <location>
        <begin position="1"/>
        <end position="25"/>
    </location>
</feature>
<evidence type="ECO:0000256" key="2">
    <source>
        <dbReference type="ARBA" id="ARBA00022670"/>
    </source>
</evidence>
<dbReference type="InterPro" id="IPR001461">
    <property type="entry name" value="Aspartic_peptidase_A1"/>
</dbReference>
<comment type="similarity">
    <text evidence="1">Belongs to the peptidase A1 family.</text>
</comment>
<protein>
    <submittedName>
        <fullName evidence="9">Pepsinogen, putative</fullName>
        <ecNumber evidence="9">3.4.23.1</ecNumber>
    </submittedName>
</protein>
<dbReference type="PROSITE" id="PS51767">
    <property type="entry name" value="PEPTIDASE_A1"/>
    <property type="match status" value="1"/>
</dbReference>
<evidence type="ECO:0000256" key="1">
    <source>
        <dbReference type="ARBA" id="ARBA00007447"/>
    </source>
</evidence>
<evidence type="ECO:0000259" key="8">
    <source>
        <dbReference type="PROSITE" id="PS51767"/>
    </source>
</evidence>
<reference evidence="9 10" key="1">
    <citation type="journal article" date="2012" name="BMC Genomics">
        <title>Comparative genomic analysis and phylogenetic position of Theileria equi.</title>
        <authorList>
            <person name="Kappmeyer L.S."/>
            <person name="Thiagarajan M."/>
            <person name="Herndon D.R."/>
            <person name="Ramsay J.D."/>
            <person name="Caler E."/>
            <person name="Djikeng A."/>
            <person name="Gillespie J.J."/>
            <person name="Lau A.O."/>
            <person name="Roalson E.H."/>
            <person name="Silva J.C."/>
            <person name="Silva M.G."/>
            <person name="Suarez C.E."/>
            <person name="Ueti M.W."/>
            <person name="Nene V.M."/>
            <person name="Mealey R.H."/>
            <person name="Knowles D.P."/>
            <person name="Brayton K.A."/>
        </authorList>
    </citation>
    <scope>NUCLEOTIDE SEQUENCE [LARGE SCALE GENOMIC DNA]</scope>
    <source>
        <strain evidence="9 10">WA</strain>
    </source>
</reference>
<dbReference type="OrthoDB" id="771136at2759"/>
<dbReference type="VEuPathDB" id="PiroplasmaDB:BEWA_037700"/>
<organism evidence="9 10">
    <name type="scientific">Theileria equi strain WA</name>
    <dbReference type="NCBI Taxonomy" id="1537102"/>
    <lineage>
        <taxon>Eukaryota</taxon>
        <taxon>Sar</taxon>
        <taxon>Alveolata</taxon>
        <taxon>Apicomplexa</taxon>
        <taxon>Aconoidasida</taxon>
        <taxon>Piroplasmida</taxon>
        <taxon>Theileriidae</taxon>
        <taxon>Theileria</taxon>
    </lineage>
</organism>
<dbReference type="EC" id="3.4.23.1" evidence="9"/>
<evidence type="ECO:0000256" key="6">
    <source>
        <dbReference type="PIRSR" id="PIRSR601461-2"/>
    </source>
</evidence>
<dbReference type="PANTHER" id="PTHR47966">
    <property type="entry name" value="BETA-SITE APP-CLEAVING ENZYME, ISOFORM A-RELATED"/>
    <property type="match status" value="1"/>
</dbReference>
<dbReference type="KEGG" id="beq:BEWA_037700"/>
<sequence>MHPLLCVKVTLAHLLLLSAPRSAKCTKSSANPSALPKCSTVTKDKVEPCIYDGPTNKRLIPLTAIFSTDKEDVNDLHNENWSKAHDGNIHYMYRGQGLSGSLGVNDLTSQIPHHSSYCYTYEEYNEHGSGTKTAKFVAGDTHLETVTSHVEKKCIPIPYLKHIQYVMRIGVGTPPQYVNPLIDTGSTNTWIVSSNCNSETCTNVHKFNEGSSTFVPIDSQENAEIKIKFGTGVIVGKPASDNFEIQGDIVKNQVFGLVEQEIPDRTDHNVFKMIKFEGIVGLGFPDMAWNSSLPLYDNYSKTIGANLIFSLYFSNDKKYSALLIGGVDNRFYKEEIKMLPLIREYYWEVQLSELWIGNNKLCCSTNSYVIFDSGTSFNTLPHDEFSKFKTFVPYKNCNGDLDSVLSEYPVIKYVFTGGISVEIRPEQYLFIAKGICKPAYMQINVPSAYGNAYILGTNAFMKHFYTIQTKNI</sequence>
<proteinExistence type="inferred from homology"/>
<keyword evidence="10" id="KW-1185">Reference proteome</keyword>
<dbReference type="GO" id="GO:0004190">
    <property type="term" value="F:aspartic-type endopeptidase activity"/>
    <property type="evidence" value="ECO:0007669"/>
    <property type="project" value="UniProtKB-KW"/>
</dbReference>
<dbReference type="InterPro" id="IPR034164">
    <property type="entry name" value="Pepsin-like_dom"/>
</dbReference>
<evidence type="ECO:0000256" key="7">
    <source>
        <dbReference type="SAM" id="SignalP"/>
    </source>
</evidence>
<dbReference type="InterPro" id="IPR021109">
    <property type="entry name" value="Peptidase_aspartic_dom_sf"/>
</dbReference>
<feature type="chain" id="PRO_5003952672" evidence="7">
    <location>
        <begin position="26"/>
        <end position="472"/>
    </location>
</feature>
<evidence type="ECO:0000256" key="4">
    <source>
        <dbReference type="ARBA" id="ARBA00022801"/>
    </source>
</evidence>
<feature type="domain" description="Peptidase A1" evidence="8">
    <location>
        <begin position="165"/>
        <end position="472"/>
    </location>
</feature>
<dbReference type="CDD" id="cd05471">
    <property type="entry name" value="pepsin_like"/>
    <property type="match status" value="1"/>
</dbReference>
<keyword evidence="4 9" id="KW-0378">Hydrolase</keyword>
<accession>L1LEY4</accession>
<dbReference type="PANTHER" id="PTHR47966:SF51">
    <property type="entry name" value="BETA-SITE APP-CLEAVING ENZYME, ISOFORM A-RELATED"/>
    <property type="match status" value="1"/>
</dbReference>
<feature type="active site" evidence="5">
    <location>
        <position position="183"/>
    </location>
</feature>
<dbReference type="RefSeq" id="XP_004833185.1">
    <property type="nucleotide sequence ID" value="XM_004833128.1"/>
</dbReference>
<keyword evidence="2" id="KW-0645">Protease</keyword>